<accession>A0ABQ8AT13</accession>
<comment type="caution">
    <text evidence="1">The sequence shown here is derived from an EMBL/GenBank/DDBJ whole genome shotgun (WGS) entry which is preliminary data.</text>
</comment>
<evidence type="ECO:0000313" key="1">
    <source>
        <dbReference type="EMBL" id="KAH0895206.1"/>
    </source>
</evidence>
<dbReference type="EMBL" id="JAGKQM010000013">
    <property type="protein sequence ID" value="KAH0895206.1"/>
    <property type="molecule type" value="Genomic_DNA"/>
</dbReference>
<feature type="non-terminal residue" evidence="1">
    <location>
        <position position="1"/>
    </location>
</feature>
<evidence type="ECO:0000313" key="2">
    <source>
        <dbReference type="Proteomes" id="UP000824890"/>
    </source>
</evidence>
<keyword evidence="2" id="KW-1185">Reference proteome</keyword>
<organism evidence="1 2">
    <name type="scientific">Brassica napus</name>
    <name type="common">Rape</name>
    <dbReference type="NCBI Taxonomy" id="3708"/>
    <lineage>
        <taxon>Eukaryota</taxon>
        <taxon>Viridiplantae</taxon>
        <taxon>Streptophyta</taxon>
        <taxon>Embryophyta</taxon>
        <taxon>Tracheophyta</taxon>
        <taxon>Spermatophyta</taxon>
        <taxon>Magnoliopsida</taxon>
        <taxon>eudicotyledons</taxon>
        <taxon>Gunneridae</taxon>
        <taxon>Pentapetalae</taxon>
        <taxon>rosids</taxon>
        <taxon>malvids</taxon>
        <taxon>Brassicales</taxon>
        <taxon>Brassicaceae</taxon>
        <taxon>Brassiceae</taxon>
        <taxon>Brassica</taxon>
    </lineage>
</organism>
<gene>
    <name evidence="1" type="ORF">HID58_057635</name>
</gene>
<proteinExistence type="predicted"/>
<dbReference type="Proteomes" id="UP000824890">
    <property type="component" value="Unassembled WGS sequence"/>
</dbReference>
<sequence>YWHKRRKMSPTNVAMFFVSLFIISTANDVAPGTEQNMRSLGFLLWKVATTIVKYLVVTAT</sequence>
<protein>
    <submittedName>
        <fullName evidence="1">Uncharacterized protein</fullName>
    </submittedName>
</protein>
<name>A0ABQ8AT13_BRANA</name>
<reference evidence="1 2" key="1">
    <citation type="submission" date="2021-05" db="EMBL/GenBank/DDBJ databases">
        <title>Genome Assembly of Synthetic Allotetraploid Brassica napus Reveals Homoeologous Exchanges between Subgenomes.</title>
        <authorList>
            <person name="Davis J.T."/>
        </authorList>
    </citation>
    <scope>NUCLEOTIDE SEQUENCE [LARGE SCALE GENOMIC DNA]</scope>
    <source>
        <strain evidence="2">cv. Da-Ae</strain>
        <tissue evidence="1">Seedling</tissue>
    </source>
</reference>